<reference evidence="10" key="2">
    <citation type="journal article" date="2023" name="IMA Fungus">
        <title>Comparative genomic study of the Penicillium genus elucidates a diverse pangenome and 15 lateral gene transfer events.</title>
        <authorList>
            <person name="Petersen C."/>
            <person name="Sorensen T."/>
            <person name="Nielsen M.R."/>
            <person name="Sondergaard T.E."/>
            <person name="Sorensen J.L."/>
            <person name="Fitzpatrick D.A."/>
            <person name="Frisvad J.C."/>
            <person name="Nielsen K.L."/>
        </authorList>
    </citation>
    <scope>NUCLEOTIDE SEQUENCE</scope>
    <source>
        <strain evidence="10">IBT 20477</strain>
    </source>
</reference>
<feature type="transmembrane region" description="Helical" evidence="8">
    <location>
        <begin position="315"/>
        <end position="336"/>
    </location>
</feature>
<feature type="transmembrane region" description="Helical" evidence="8">
    <location>
        <begin position="378"/>
        <end position="402"/>
    </location>
</feature>
<dbReference type="InterPro" id="IPR003663">
    <property type="entry name" value="Sugar/inositol_transpt"/>
</dbReference>
<feature type="transmembrane region" description="Helical" evidence="8">
    <location>
        <begin position="156"/>
        <end position="175"/>
    </location>
</feature>
<feature type="domain" description="Major facilitator superfamily (MFS) profile" evidence="9">
    <location>
        <begin position="28"/>
        <end position="466"/>
    </location>
</feature>
<feature type="transmembrane region" description="Helical" evidence="8">
    <location>
        <begin position="96"/>
        <end position="115"/>
    </location>
</feature>
<dbReference type="OrthoDB" id="6133115at2759"/>
<feature type="transmembrane region" description="Helical" evidence="8">
    <location>
        <begin position="64"/>
        <end position="84"/>
    </location>
</feature>
<evidence type="ECO:0000256" key="4">
    <source>
        <dbReference type="ARBA" id="ARBA00022692"/>
    </source>
</evidence>
<dbReference type="InterPro" id="IPR036259">
    <property type="entry name" value="MFS_trans_sf"/>
</dbReference>
<dbReference type="InterPro" id="IPR005828">
    <property type="entry name" value="MFS_sugar_transport-like"/>
</dbReference>
<dbReference type="FunFam" id="1.20.1250.20:FF:000134">
    <property type="entry name" value="MFS sugar transporter protein"/>
    <property type="match status" value="1"/>
</dbReference>
<dbReference type="PANTHER" id="PTHR48022">
    <property type="entry name" value="PLASTIDIC GLUCOSE TRANSPORTER 4"/>
    <property type="match status" value="1"/>
</dbReference>
<dbReference type="SUPFAM" id="SSF103473">
    <property type="entry name" value="MFS general substrate transporter"/>
    <property type="match status" value="1"/>
</dbReference>
<organism evidence="10 11">
    <name type="scientific">Penicillium cf. viridicatum</name>
    <dbReference type="NCBI Taxonomy" id="2972119"/>
    <lineage>
        <taxon>Eukaryota</taxon>
        <taxon>Fungi</taxon>
        <taxon>Dikarya</taxon>
        <taxon>Ascomycota</taxon>
        <taxon>Pezizomycotina</taxon>
        <taxon>Eurotiomycetes</taxon>
        <taxon>Eurotiomycetidae</taxon>
        <taxon>Eurotiales</taxon>
        <taxon>Aspergillaceae</taxon>
        <taxon>Penicillium</taxon>
    </lineage>
</organism>
<keyword evidence="3 7" id="KW-0813">Transport</keyword>
<feature type="transmembrane region" description="Helical" evidence="8">
    <location>
        <begin position="343"/>
        <end position="366"/>
    </location>
</feature>
<evidence type="ECO:0000313" key="11">
    <source>
        <dbReference type="Proteomes" id="UP001150942"/>
    </source>
</evidence>
<accession>A0A9W9MJ41</accession>
<keyword evidence="5 8" id="KW-1133">Transmembrane helix</keyword>
<dbReference type="EMBL" id="JAPQKQ010000003">
    <property type="protein sequence ID" value="KAJ5202275.1"/>
    <property type="molecule type" value="Genomic_DNA"/>
</dbReference>
<evidence type="ECO:0000256" key="2">
    <source>
        <dbReference type="ARBA" id="ARBA00010992"/>
    </source>
</evidence>
<evidence type="ECO:0000259" key="9">
    <source>
        <dbReference type="PROSITE" id="PS50850"/>
    </source>
</evidence>
<feature type="transmembrane region" description="Helical" evidence="8">
    <location>
        <begin position="414"/>
        <end position="432"/>
    </location>
</feature>
<sequence>MVDMAPPSQPMPAKGWWETPCLIRLNLCIISLTFLSSANGYDSSLLNDLQSLPIWNAFMDKPGGTWLGFINTLYWIGAAITATFAGWGSNRFGRKIMILLGFAFLVIGTALQAAAHSRSLFMVGRLITGASMGCMNNAGPALIAELAYPSHQGIATALYMTSYYVGSIVAAWVPYGTRSMESEWAWRIPSLLQLLMPALALPGYFLLPESPRWMVSMNKTDEARVILAKLHADGDATAPWVEYELEMIRTSMQAVLEAEKSSGYAEMIRTPGNRHRLFISVTLSFFDQWVGNGLLSYYLTIILNSVGVTKTSDQLLISACLQVWNLPWAVVGALSVDRMGRRVLFLLSAIIMFVSYVLLAALYGSFSYTQNTSTGFAFIPFVFVYFAGYDIALTPLLTSYPVEIWPFRLRSRGLMVTWMSCIIAIIFNTFVNPIAFEAIGWKCYIVYIVLLVAYLLVVFFFYQETRGHTLEQMALVFDQADALGAQNASDENEKPSIIEKA</sequence>
<feature type="transmembrane region" description="Helical" evidence="8">
    <location>
        <begin position="187"/>
        <end position="207"/>
    </location>
</feature>
<evidence type="ECO:0000256" key="3">
    <source>
        <dbReference type="ARBA" id="ARBA00022448"/>
    </source>
</evidence>
<dbReference type="PROSITE" id="PS50850">
    <property type="entry name" value="MFS"/>
    <property type="match status" value="1"/>
</dbReference>
<keyword evidence="11" id="KW-1185">Reference proteome</keyword>
<evidence type="ECO:0000256" key="6">
    <source>
        <dbReference type="ARBA" id="ARBA00023136"/>
    </source>
</evidence>
<evidence type="ECO:0000256" key="8">
    <source>
        <dbReference type="SAM" id="Phobius"/>
    </source>
</evidence>
<dbReference type="InterPro" id="IPR005829">
    <property type="entry name" value="Sugar_transporter_CS"/>
</dbReference>
<keyword evidence="6 8" id="KW-0472">Membrane</keyword>
<comment type="caution">
    <text evidence="10">The sequence shown here is derived from an EMBL/GenBank/DDBJ whole genome shotgun (WGS) entry which is preliminary data.</text>
</comment>
<evidence type="ECO:0000256" key="1">
    <source>
        <dbReference type="ARBA" id="ARBA00004141"/>
    </source>
</evidence>
<name>A0A9W9MJ41_9EURO</name>
<dbReference type="GO" id="GO:0005351">
    <property type="term" value="F:carbohydrate:proton symporter activity"/>
    <property type="evidence" value="ECO:0007669"/>
    <property type="project" value="TreeGrafter"/>
</dbReference>
<dbReference type="AlphaFoldDB" id="A0A9W9MJ41"/>
<dbReference type="Gene3D" id="1.20.1250.20">
    <property type="entry name" value="MFS general substrate transporter like domains"/>
    <property type="match status" value="1"/>
</dbReference>
<protein>
    <submittedName>
        <fullName evidence="10">General substrate transporter</fullName>
    </submittedName>
</protein>
<dbReference type="Pfam" id="PF00083">
    <property type="entry name" value="Sugar_tr"/>
    <property type="match status" value="1"/>
</dbReference>
<dbReference type="NCBIfam" id="TIGR00879">
    <property type="entry name" value="SP"/>
    <property type="match status" value="1"/>
</dbReference>
<dbReference type="InterPro" id="IPR050360">
    <property type="entry name" value="MFS_Sugar_Transporters"/>
</dbReference>
<dbReference type="GO" id="GO:0016020">
    <property type="term" value="C:membrane"/>
    <property type="evidence" value="ECO:0007669"/>
    <property type="project" value="UniProtKB-SubCell"/>
</dbReference>
<comment type="similarity">
    <text evidence="2 7">Belongs to the major facilitator superfamily. Sugar transporter (TC 2.A.1.1) family.</text>
</comment>
<evidence type="ECO:0000313" key="10">
    <source>
        <dbReference type="EMBL" id="KAJ5202275.1"/>
    </source>
</evidence>
<comment type="subcellular location">
    <subcellularLocation>
        <location evidence="1">Membrane</location>
        <topology evidence="1">Multi-pass membrane protein</topology>
    </subcellularLocation>
</comment>
<evidence type="ECO:0000256" key="5">
    <source>
        <dbReference type="ARBA" id="ARBA00022989"/>
    </source>
</evidence>
<gene>
    <name evidence="10" type="ORF">N7449_004354</name>
</gene>
<dbReference type="PANTHER" id="PTHR48022:SF3">
    <property type="entry name" value="HEXOSE TRANSPORTER PROTEIN (AFU_ORTHOLOGUE AFUA_8G04480)-RELATED"/>
    <property type="match status" value="1"/>
</dbReference>
<keyword evidence="4 8" id="KW-0812">Transmembrane</keyword>
<feature type="transmembrane region" description="Helical" evidence="8">
    <location>
        <begin position="444"/>
        <end position="462"/>
    </location>
</feature>
<proteinExistence type="inferred from homology"/>
<feature type="transmembrane region" description="Helical" evidence="8">
    <location>
        <begin position="121"/>
        <end position="144"/>
    </location>
</feature>
<dbReference type="Proteomes" id="UP001150942">
    <property type="component" value="Unassembled WGS sequence"/>
</dbReference>
<evidence type="ECO:0000256" key="7">
    <source>
        <dbReference type="RuleBase" id="RU003346"/>
    </source>
</evidence>
<dbReference type="PROSITE" id="PS00216">
    <property type="entry name" value="SUGAR_TRANSPORT_1"/>
    <property type="match status" value="1"/>
</dbReference>
<dbReference type="InterPro" id="IPR020846">
    <property type="entry name" value="MFS_dom"/>
</dbReference>
<reference evidence="10" key="1">
    <citation type="submission" date="2022-11" db="EMBL/GenBank/DDBJ databases">
        <authorList>
            <person name="Petersen C."/>
        </authorList>
    </citation>
    <scope>NUCLEOTIDE SEQUENCE</scope>
    <source>
        <strain evidence="10">IBT 20477</strain>
    </source>
</reference>
<feature type="transmembrane region" description="Helical" evidence="8">
    <location>
        <begin position="277"/>
        <end position="303"/>
    </location>
</feature>